<dbReference type="Gene3D" id="1.10.10.60">
    <property type="entry name" value="Homeodomain-like"/>
    <property type="match status" value="1"/>
</dbReference>
<evidence type="ECO:0000256" key="2">
    <source>
        <dbReference type="ARBA" id="ARBA00023125"/>
    </source>
</evidence>
<keyword evidence="3 5" id="KW-0371">Homeobox</keyword>
<dbReference type="PANTHER" id="PTHR46123:SF4">
    <property type="entry name" value="MIX-TYPE HOMEOBOX GENE 1-RELATED"/>
    <property type="match status" value="1"/>
</dbReference>
<dbReference type="Proteomes" id="UP000242450">
    <property type="component" value="Chromosome 4"/>
</dbReference>
<evidence type="ECO:0000313" key="8">
    <source>
        <dbReference type="EMBL" id="OWK16455.1"/>
    </source>
</evidence>
<dbReference type="SUPFAM" id="SSF46689">
    <property type="entry name" value="Homeodomain-like"/>
    <property type="match status" value="1"/>
</dbReference>
<keyword evidence="4 5" id="KW-0539">Nucleus</keyword>
<dbReference type="GO" id="GO:0000977">
    <property type="term" value="F:RNA polymerase II transcription regulatory region sequence-specific DNA binding"/>
    <property type="evidence" value="ECO:0007669"/>
    <property type="project" value="TreeGrafter"/>
</dbReference>
<sequence length="114" mass="12598">MKLLPYTEIQTCDLESKVACLSGKLPGTLDQEEAKKQTIGLQVTNPGASSSPALLTETVATKKCRRSRTSFTEEQLKILVQAFSQNPYPGYTAKQRLAVEINTEESRIQTFSTD</sequence>
<evidence type="ECO:0000313" key="9">
    <source>
        <dbReference type="Proteomes" id="UP000242450"/>
    </source>
</evidence>
<dbReference type="PANTHER" id="PTHR46123">
    <property type="entry name" value="MIX-TYPE HOMEOBOX GENE 1-RELATED"/>
    <property type="match status" value="1"/>
</dbReference>
<name>A0A212DDX9_CEREH</name>
<dbReference type="InterPro" id="IPR009057">
    <property type="entry name" value="Homeodomain-like_sf"/>
</dbReference>
<dbReference type="InterPro" id="IPR001356">
    <property type="entry name" value="HD"/>
</dbReference>
<evidence type="ECO:0000256" key="3">
    <source>
        <dbReference type="ARBA" id="ARBA00023155"/>
    </source>
</evidence>
<accession>A0A212DDX9</accession>
<organism evidence="8 9">
    <name type="scientific">Cervus elaphus hippelaphus</name>
    <name type="common">European red deer</name>
    <dbReference type="NCBI Taxonomy" id="46360"/>
    <lineage>
        <taxon>Eukaryota</taxon>
        <taxon>Metazoa</taxon>
        <taxon>Chordata</taxon>
        <taxon>Craniata</taxon>
        <taxon>Vertebrata</taxon>
        <taxon>Euteleostomi</taxon>
        <taxon>Mammalia</taxon>
        <taxon>Eutheria</taxon>
        <taxon>Laurasiatheria</taxon>
        <taxon>Artiodactyla</taxon>
        <taxon>Ruminantia</taxon>
        <taxon>Pecora</taxon>
        <taxon>Cervidae</taxon>
        <taxon>Cervinae</taxon>
        <taxon>Cervus</taxon>
    </lineage>
</organism>
<dbReference type="EMBL" id="MKHE01000004">
    <property type="protein sequence ID" value="OWK16455.1"/>
    <property type="molecule type" value="Genomic_DNA"/>
</dbReference>
<dbReference type="GO" id="GO:0005634">
    <property type="term" value="C:nucleus"/>
    <property type="evidence" value="ECO:0007669"/>
    <property type="project" value="UniProtKB-SubCell"/>
</dbReference>
<dbReference type="InterPro" id="IPR051306">
    <property type="entry name" value="Homeobox_regulator"/>
</dbReference>
<proteinExistence type="predicted"/>
<reference evidence="8 9" key="1">
    <citation type="journal article" date="2018" name="Mol. Genet. Genomics">
        <title>The red deer Cervus elaphus genome CerEla1.0: sequencing, annotating, genes, and chromosomes.</title>
        <authorList>
            <person name="Bana N.A."/>
            <person name="Nyiri A."/>
            <person name="Nagy J."/>
            <person name="Frank K."/>
            <person name="Nagy T."/>
            <person name="Steger V."/>
            <person name="Schiller M."/>
            <person name="Lakatos P."/>
            <person name="Sugar L."/>
            <person name="Horn P."/>
            <person name="Barta E."/>
            <person name="Orosz L."/>
        </authorList>
    </citation>
    <scope>NUCLEOTIDE SEQUENCE [LARGE SCALE GENOMIC DNA]</scope>
    <source>
        <strain evidence="8">Hungarian</strain>
    </source>
</reference>
<dbReference type="CDD" id="cd00086">
    <property type="entry name" value="homeodomain"/>
    <property type="match status" value="1"/>
</dbReference>
<comment type="caution">
    <text evidence="8">The sequence shown here is derived from an EMBL/GenBank/DDBJ whole genome shotgun (WGS) entry which is preliminary data.</text>
</comment>
<evidence type="ECO:0000256" key="6">
    <source>
        <dbReference type="RuleBase" id="RU000682"/>
    </source>
</evidence>
<evidence type="ECO:0000256" key="5">
    <source>
        <dbReference type="PROSITE-ProRule" id="PRU00108"/>
    </source>
</evidence>
<evidence type="ECO:0000256" key="1">
    <source>
        <dbReference type="ARBA" id="ARBA00004123"/>
    </source>
</evidence>
<evidence type="ECO:0000256" key="4">
    <source>
        <dbReference type="ARBA" id="ARBA00023242"/>
    </source>
</evidence>
<dbReference type="GO" id="GO:0000981">
    <property type="term" value="F:DNA-binding transcription factor activity, RNA polymerase II-specific"/>
    <property type="evidence" value="ECO:0007669"/>
    <property type="project" value="TreeGrafter"/>
</dbReference>
<keyword evidence="9" id="KW-1185">Reference proteome</keyword>
<dbReference type="AlphaFoldDB" id="A0A212DDX9"/>
<dbReference type="OrthoDB" id="6159439at2759"/>
<evidence type="ECO:0000259" key="7">
    <source>
        <dbReference type="PROSITE" id="PS50071"/>
    </source>
</evidence>
<comment type="subcellular location">
    <subcellularLocation>
        <location evidence="1 5 6">Nucleus</location>
    </subcellularLocation>
</comment>
<gene>
    <name evidence="8" type="ORF">Celaphus_00004915</name>
</gene>
<keyword evidence="2 5" id="KW-0238">DNA-binding</keyword>
<feature type="domain" description="Homeobox" evidence="7">
    <location>
        <begin position="62"/>
        <end position="114"/>
    </location>
</feature>
<protein>
    <recommendedName>
        <fullName evidence="7">Homeobox domain-containing protein</fullName>
    </recommendedName>
</protein>
<dbReference type="Pfam" id="PF00046">
    <property type="entry name" value="Homeodomain"/>
    <property type="match status" value="1"/>
</dbReference>
<dbReference type="PROSITE" id="PS50071">
    <property type="entry name" value="HOMEOBOX_2"/>
    <property type="match status" value="1"/>
</dbReference>